<keyword evidence="4 6" id="KW-1133">Transmembrane helix</keyword>
<feature type="transmembrane region" description="Helical" evidence="6">
    <location>
        <begin position="5"/>
        <end position="26"/>
    </location>
</feature>
<feature type="transmembrane region" description="Helical" evidence="6">
    <location>
        <begin position="160"/>
        <end position="178"/>
    </location>
</feature>
<keyword evidence="2" id="KW-0813">Transport</keyword>
<keyword evidence="3 6" id="KW-0812">Transmembrane</keyword>
<keyword evidence="5 6" id="KW-0472">Membrane</keyword>
<sequence length="398" mass="42327">MKKPLLMIAAIQLAVYTGFGMIIPILPKIIKSIGAPPVHLGLLLSVYSIVSFITAPIWGSYSDRVGRRPVIIWGLLGFSISFFLFAISGGQLWLMYLSRILGGLSAGALSACAMAYVADITGEEERAKSMGIVGMMIGIGFILGPAIGGLFNFWGPYVPFYAAAVLTLIMMFVAAGTLKESLQNLGETHNIHGKPSRLKAFTGSTKYLYVLSFSVAFALAGLESTFQFFEMEKIGATVFEIGIMFAVVGVVEAIMQGGVIRLFTKQGGETKGIAIGLVASSAGFFLILLSENIGTAMLYLAIFSAGNALIRPCVLSLLTKKTSVGQGMTTGLNSSMGSLGRIVGPILGTSVFAFNIHLPFLIGGFLSLAEILLLVQFLRLDHRKKTNGNLINKGQAQG</sequence>
<evidence type="ECO:0000256" key="3">
    <source>
        <dbReference type="ARBA" id="ARBA00022692"/>
    </source>
</evidence>
<evidence type="ECO:0000256" key="5">
    <source>
        <dbReference type="ARBA" id="ARBA00023136"/>
    </source>
</evidence>
<dbReference type="RefSeq" id="WP_132744173.1">
    <property type="nucleotide sequence ID" value="NZ_SLXK01000004.1"/>
</dbReference>
<feature type="transmembrane region" description="Helical" evidence="6">
    <location>
        <begin position="360"/>
        <end position="378"/>
    </location>
</feature>
<dbReference type="Gene3D" id="1.20.1250.20">
    <property type="entry name" value="MFS general substrate transporter like domains"/>
    <property type="match status" value="1"/>
</dbReference>
<comment type="subcellular location">
    <subcellularLocation>
        <location evidence="1">Cell membrane</location>
        <topology evidence="1">Multi-pass membrane protein</topology>
    </subcellularLocation>
</comment>
<dbReference type="InterPro" id="IPR011701">
    <property type="entry name" value="MFS"/>
</dbReference>
<evidence type="ECO:0000256" key="1">
    <source>
        <dbReference type="ARBA" id="ARBA00004651"/>
    </source>
</evidence>
<dbReference type="Pfam" id="PF07690">
    <property type="entry name" value="MFS_1"/>
    <property type="match status" value="1"/>
</dbReference>
<feature type="domain" description="Major facilitator superfamily (MFS) profile" evidence="7">
    <location>
        <begin position="4"/>
        <end position="382"/>
    </location>
</feature>
<feature type="transmembrane region" description="Helical" evidence="6">
    <location>
        <begin position="272"/>
        <end position="290"/>
    </location>
</feature>
<dbReference type="InterPro" id="IPR036259">
    <property type="entry name" value="MFS_trans_sf"/>
</dbReference>
<proteinExistence type="predicted"/>
<comment type="caution">
    <text evidence="8">The sequence shown here is derived from an EMBL/GenBank/DDBJ whole genome shotgun (WGS) entry which is preliminary data.</text>
</comment>
<dbReference type="AlphaFoldDB" id="A0A4R2P7M9"/>
<feature type="transmembrane region" description="Helical" evidence="6">
    <location>
        <begin position="100"/>
        <end position="118"/>
    </location>
</feature>
<dbReference type="EMBL" id="SLXK01000004">
    <property type="protein sequence ID" value="TCP30902.1"/>
    <property type="molecule type" value="Genomic_DNA"/>
</dbReference>
<dbReference type="Proteomes" id="UP000295416">
    <property type="component" value="Unassembled WGS sequence"/>
</dbReference>
<dbReference type="PRINTS" id="PR01035">
    <property type="entry name" value="TCRTETA"/>
</dbReference>
<evidence type="ECO:0000313" key="9">
    <source>
        <dbReference type="Proteomes" id="UP000295416"/>
    </source>
</evidence>
<evidence type="ECO:0000256" key="6">
    <source>
        <dbReference type="SAM" id="Phobius"/>
    </source>
</evidence>
<evidence type="ECO:0000256" key="4">
    <source>
        <dbReference type="ARBA" id="ARBA00022989"/>
    </source>
</evidence>
<name>A0A4R2P7M9_9BACL</name>
<dbReference type="OrthoDB" id="9793283at2"/>
<keyword evidence="9" id="KW-1185">Reference proteome</keyword>
<gene>
    <name evidence="8" type="ORF">EV207_10481</name>
</gene>
<dbReference type="InterPro" id="IPR001958">
    <property type="entry name" value="Tet-R_TetA/multi-R_MdtG-like"/>
</dbReference>
<feature type="transmembrane region" description="Helical" evidence="6">
    <location>
        <begin position="38"/>
        <end position="58"/>
    </location>
</feature>
<dbReference type="InterPro" id="IPR020846">
    <property type="entry name" value="MFS_dom"/>
</dbReference>
<feature type="transmembrane region" description="Helical" evidence="6">
    <location>
        <begin position="296"/>
        <end position="318"/>
    </location>
</feature>
<feature type="transmembrane region" description="Helical" evidence="6">
    <location>
        <begin position="241"/>
        <end position="260"/>
    </location>
</feature>
<dbReference type="GO" id="GO:0022857">
    <property type="term" value="F:transmembrane transporter activity"/>
    <property type="evidence" value="ECO:0007669"/>
    <property type="project" value="InterPro"/>
</dbReference>
<dbReference type="PANTHER" id="PTHR23504:SF15">
    <property type="entry name" value="MAJOR FACILITATOR SUPERFAMILY (MFS) PROFILE DOMAIN-CONTAINING PROTEIN"/>
    <property type="match status" value="1"/>
</dbReference>
<evidence type="ECO:0000256" key="2">
    <source>
        <dbReference type="ARBA" id="ARBA00022448"/>
    </source>
</evidence>
<dbReference type="GO" id="GO:0005886">
    <property type="term" value="C:plasma membrane"/>
    <property type="evidence" value="ECO:0007669"/>
    <property type="project" value="UniProtKB-SubCell"/>
</dbReference>
<dbReference type="PANTHER" id="PTHR23504">
    <property type="entry name" value="MAJOR FACILITATOR SUPERFAMILY DOMAIN-CONTAINING PROTEIN 10"/>
    <property type="match status" value="1"/>
</dbReference>
<feature type="transmembrane region" description="Helical" evidence="6">
    <location>
        <begin position="207"/>
        <end position="229"/>
    </location>
</feature>
<reference evidence="8 9" key="1">
    <citation type="submission" date="2019-03" db="EMBL/GenBank/DDBJ databases">
        <title>Genomic Encyclopedia of Type Strains, Phase IV (KMG-IV): sequencing the most valuable type-strain genomes for metagenomic binning, comparative biology and taxonomic classification.</title>
        <authorList>
            <person name="Goeker M."/>
        </authorList>
    </citation>
    <scope>NUCLEOTIDE SEQUENCE [LARGE SCALE GENOMIC DNA]</scope>
    <source>
        <strain evidence="8 9">DSM 19377</strain>
    </source>
</reference>
<organism evidence="8 9">
    <name type="scientific">Scopulibacillus darangshiensis</name>
    <dbReference type="NCBI Taxonomy" id="442528"/>
    <lineage>
        <taxon>Bacteria</taxon>
        <taxon>Bacillati</taxon>
        <taxon>Bacillota</taxon>
        <taxon>Bacilli</taxon>
        <taxon>Bacillales</taxon>
        <taxon>Sporolactobacillaceae</taxon>
        <taxon>Scopulibacillus</taxon>
    </lineage>
</organism>
<dbReference type="SUPFAM" id="SSF103473">
    <property type="entry name" value="MFS general substrate transporter"/>
    <property type="match status" value="1"/>
</dbReference>
<evidence type="ECO:0000259" key="7">
    <source>
        <dbReference type="PROSITE" id="PS50850"/>
    </source>
</evidence>
<feature type="transmembrane region" description="Helical" evidence="6">
    <location>
        <begin position="70"/>
        <end position="94"/>
    </location>
</feature>
<accession>A0A4R2P7M9</accession>
<evidence type="ECO:0000313" key="8">
    <source>
        <dbReference type="EMBL" id="TCP30902.1"/>
    </source>
</evidence>
<feature type="transmembrane region" description="Helical" evidence="6">
    <location>
        <begin position="130"/>
        <end position="154"/>
    </location>
</feature>
<protein>
    <submittedName>
        <fullName evidence="8">Multidrug resistance protein</fullName>
    </submittedName>
</protein>
<dbReference type="PROSITE" id="PS50850">
    <property type="entry name" value="MFS"/>
    <property type="match status" value="1"/>
</dbReference>